<sequence length="555" mass="62575">MNISRCYPDFNFLTRLAGLRSYGITTNKKRKCDRFAALKWHRIRSLELKSYVTIFILLTLPLGSFYDIVLTKIIYTNGLYFFPNLFPNLIVQEFPNFLPDENNQWISPLSYTLMVEFSFQIFEFKLYIFFGVMSMIMFPVIQIVCGKIVALREAVPQLIYGALLILLTVLGIQTHYRFVNLIRRSYNNKNAPHIITKIRYFIDMNKVLTLTLFIMGASFLLLGSDVLINSRPIAKSKVASDILVAHMNFAAIIEWLVLILIFYPRKGFVGTGAGGNSLHSTIHDSTSQHTKQYSSNSIRDSYVHLNSYNDNNDRYIESDKYPSTYPSTNDFSLNESTISASQMLPAVPTPAVSPPNSISSNSAPSVALKTQLKRNISLSRDGRMVYGDTKPLGKVGGSEFVAVEKADPSDMPFYLGKSSIDANSQQYPNSNEPNSRKSTQEERMLVLQRMKSQNSLILNDKDGSVSSSDMRSQQSLLINDGDRSISSSIMKSQKSVLFDNEDKNASNSVNIFNEDQQVPSALSHITETASELSYTERSSEAISYEESDDGYFYAM</sequence>
<reference evidence="3" key="1">
    <citation type="submission" date="2021-06" db="EMBL/GenBank/DDBJ databases">
        <authorList>
            <person name="Kallberg Y."/>
            <person name="Tangrot J."/>
            <person name="Rosling A."/>
        </authorList>
    </citation>
    <scope>NUCLEOTIDE SEQUENCE</scope>
    <source>
        <strain evidence="3">MA453B</strain>
    </source>
</reference>
<keyword evidence="2" id="KW-0812">Transmembrane</keyword>
<dbReference type="AlphaFoldDB" id="A0A9N9A182"/>
<feature type="compositionally biased region" description="Polar residues" evidence="1">
    <location>
        <begin position="420"/>
        <end position="433"/>
    </location>
</feature>
<feature type="region of interest" description="Disordered" evidence="1">
    <location>
        <begin position="415"/>
        <end position="442"/>
    </location>
</feature>
<evidence type="ECO:0000256" key="1">
    <source>
        <dbReference type="SAM" id="MobiDB-lite"/>
    </source>
</evidence>
<organism evidence="3 4">
    <name type="scientific">Dentiscutata erythropus</name>
    <dbReference type="NCBI Taxonomy" id="1348616"/>
    <lineage>
        <taxon>Eukaryota</taxon>
        <taxon>Fungi</taxon>
        <taxon>Fungi incertae sedis</taxon>
        <taxon>Mucoromycota</taxon>
        <taxon>Glomeromycotina</taxon>
        <taxon>Glomeromycetes</taxon>
        <taxon>Diversisporales</taxon>
        <taxon>Gigasporaceae</taxon>
        <taxon>Dentiscutata</taxon>
    </lineage>
</organism>
<gene>
    <name evidence="3" type="ORF">DERYTH_LOCUS3502</name>
</gene>
<name>A0A9N9A182_9GLOM</name>
<feature type="transmembrane region" description="Helical" evidence="2">
    <location>
        <begin position="126"/>
        <end position="146"/>
    </location>
</feature>
<evidence type="ECO:0000256" key="2">
    <source>
        <dbReference type="SAM" id="Phobius"/>
    </source>
</evidence>
<dbReference type="Proteomes" id="UP000789405">
    <property type="component" value="Unassembled WGS sequence"/>
</dbReference>
<feature type="transmembrane region" description="Helical" evidence="2">
    <location>
        <begin position="51"/>
        <end position="75"/>
    </location>
</feature>
<evidence type="ECO:0000313" key="4">
    <source>
        <dbReference type="Proteomes" id="UP000789405"/>
    </source>
</evidence>
<dbReference type="OrthoDB" id="2384193at2759"/>
<accession>A0A9N9A182</accession>
<dbReference type="EMBL" id="CAJVPY010001241">
    <property type="protein sequence ID" value="CAG8513432.1"/>
    <property type="molecule type" value="Genomic_DNA"/>
</dbReference>
<feature type="transmembrane region" description="Helical" evidence="2">
    <location>
        <begin position="242"/>
        <end position="263"/>
    </location>
</feature>
<evidence type="ECO:0000313" key="3">
    <source>
        <dbReference type="EMBL" id="CAG8513432.1"/>
    </source>
</evidence>
<keyword evidence="2" id="KW-1133">Transmembrane helix</keyword>
<keyword evidence="4" id="KW-1185">Reference proteome</keyword>
<feature type="transmembrane region" description="Helical" evidence="2">
    <location>
        <begin position="207"/>
        <end position="230"/>
    </location>
</feature>
<protein>
    <submittedName>
        <fullName evidence="3">19022_t:CDS:1</fullName>
    </submittedName>
</protein>
<keyword evidence="2" id="KW-0472">Membrane</keyword>
<proteinExistence type="predicted"/>
<comment type="caution">
    <text evidence="3">The sequence shown here is derived from an EMBL/GenBank/DDBJ whole genome shotgun (WGS) entry which is preliminary data.</text>
</comment>
<feature type="transmembrane region" description="Helical" evidence="2">
    <location>
        <begin position="158"/>
        <end position="176"/>
    </location>
</feature>